<evidence type="ECO:0000313" key="3">
    <source>
        <dbReference type="Proteomes" id="UP001218218"/>
    </source>
</evidence>
<feature type="signal peptide" evidence="1">
    <location>
        <begin position="1"/>
        <end position="20"/>
    </location>
</feature>
<feature type="chain" id="PRO_5042047991" evidence="1">
    <location>
        <begin position="21"/>
        <end position="121"/>
    </location>
</feature>
<proteinExistence type="predicted"/>
<dbReference type="Proteomes" id="UP001218218">
    <property type="component" value="Unassembled WGS sequence"/>
</dbReference>
<gene>
    <name evidence="2" type="ORF">DFH08DRAFT_977837</name>
</gene>
<keyword evidence="3" id="KW-1185">Reference proteome</keyword>
<keyword evidence="1" id="KW-0732">Signal</keyword>
<reference evidence="2" key="1">
    <citation type="submission" date="2023-03" db="EMBL/GenBank/DDBJ databases">
        <title>Massive genome expansion in bonnet fungi (Mycena s.s.) driven by repeated elements and novel gene families across ecological guilds.</title>
        <authorList>
            <consortium name="Lawrence Berkeley National Laboratory"/>
            <person name="Harder C.B."/>
            <person name="Miyauchi S."/>
            <person name="Viragh M."/>
            <person name="Kuo A."/>
            <person name="Thoen E."/>
            <person name="Andreopoulos B."/>
            <person name="Lu D."/>
            <person name="Skrede I."/>
            <person name="Drula E."/>
            <person name="Henrissat B."/>
            <person name="Morin E."/>
            <person name="Kohler A."/>
            <person name="Barry K."/>
            <person name="LaButti K."/>
            <person name="Morin E."/>
            <person name="Salamov A."/>
            <person name="Lipzen A."/>
            <person name="Mereny Z."/>
            <person name="Hegedus B."/>
            <person name="Baldrian P."/>
            <person name="Stursova M."/>
            <person name="Weitz H."/>
            <person name="Taylor A."/>
            <person name="Grigoriev I.V."/>
            <person name="Nagy L.G."/>
            <person name="Martin F."/>
            <person name="Kauserud H."/>
        </authorList>
    </citation>
    <scope>NUCLEOTIDE SEQUENCE</scope>
    <source>
        <strain evidence="2">CBHHK002</strain>
    </source>
</reference>
<comment type="caution">
    <text evidence="2">The sequence shown here is derived from an EMBL/GenBank/DDBJ whole genome shotgun (WGS) entry which is preliminary data.</text>
</comment>
<evidence type="ECO:0000313" key="2">
    <source>
        <dbReference type="EMBL" id="KAJ7302416.1"/>
    </source>
</evidence>
<dbReference type="AlphaFoldDB" id="A0AAD6Z0P1"/>
<name>A0AAD6Z0P1_9AGAR</name>
<accession>A0AAD6Z0P1</accession>
<dbReference type="EMBL" id="JARIHO010000116">
    <property type="protein sequence ID" value="KAJ7302416.1"/>
    <property type="molecule type" value="Genomic_DNA"/>
</dbReference>
<organism evidence="2 3">
    <name type="scientific">Mycena albidolilacea</name>
    <dbReference type="NCBI Taxonomy" id="1033008"/>
    <lineage>
        <taxon>Eukaryota</taxon>
        <taxon>Fungi</taxon>
        <taxon>Dikarya</taxon>
        <taxon>Basidiomycota</taxon>
        <taxon>Agaricomycotina</taxon>
        <taxon>Agaricomycetes</taxon>
        <taxon>Agaricomycetidae</taxon>
        <taxon>Agaricales</taxon>
        <taxon>Marasmiineae</taxon>
        <taxon>Mycenaceae</taxon>
        <taxon>Mycena</taxon>
    </lineage>
</organism>
<protein>
    <submittedName>
        <fullName evidence="2">Uncharacterized protein</fullName>
    </submittedName>
</protein>
<sequence>MYMPNLFLFTLLAVLSGVKGAPQQKWLCYCTIQTQYDPATTQRCCATAPGVLVGPPPVGLNASSLALLSRARRRTSLTAVPESRAVPVPPKASFALQSDGMRDSNAAITGCANKEVPNIRA</sequence>
<evidence type="ECO:0000256" key="1">
    <source>
        <dbReference type="SAM" id="SignalP"/>
    </source>
</evidence>